<organism evidence="1 2">
    <name type="scientific">Geodia barretti</name>
    <name type="common">Barrett's horny sponge</name>
    <dbReference type="NCBI Taxonomy" id="519541"/>
    <lineage>
        <taxon>Eukaryota</taxon>
        <taxon>Metazoa</taxon>
        <taxon>Porifera</taxon>
        <taxon>Demospongiae</taxon>
        <taxon>Heteroscleromorpha</taxon>
        <taxon>Tetractinellida</taxon>
        <taxon>Astrophorina</taxon>
        <taxon>Geodiidae</taxon>
        <taxon>Geodia</taxon>
    </lineage>
</organism>
<evidence type="ECO:0000313" key="1">
    <source>
        <dbReference type="EMBL" id="CAI8010782.1"/>
    </source>
</evidence>
<protein>
    <submittedName>
        <fullName evidence="1">Uncharacterized protein</fullName>
    </submittedName>
</protein>
<proteinExistence type="predicted"/>
<dbReference type="EMBL" id="CASHTH010001065">
    <property type="protein sequence ID" value="CAI8010782.1"/>
    <property type="molecule type" value="Genomic_DNA"/>
</dbReference>
<reference evidence="1" key="1">
    <citation type="submission" date="2023-03" db="EMBL/GenBank/DDBJ databases">
        <authorList>
            <person name="Steffen K."/>
            <person name="Cardenas P."/>
        </authorList>
    </citation>
    <scope>NUCLEOTIDE SEQUENCE</scope>
</reference>
<comment type="caution">
    <text evidence="1">The sequence shown here is derived from an EMBL/GenBank/DDBJ whole genome shotgun (WGS) entry which is preliminary data.</text>
</comment>
<accession>A0AA35WET1</accession>
<evidence type="ECO:0000313" key="2">
    <source>
        <dbReference type="Proteomes" id="UP001174909"/>
    </source>
</evidence>
<dbReference type="Proteomes" id="UP001174909">
    <property type="component" value="Unassembled WGS sequence"/>
</dbReference>
<gene>
    <name evidence="1" type="ORF">GBAR_LOCUS7079</name>
</gene>
<name>A0AA35WET1_GEOBA</name>
<keyword evidence="2" id="KW-1185">Reference proteome</keyword>
<sequence>MGRRGVEPGPR</sequence>